<feature type="transmembrane region" description="Helical" evidence="1">
    <location>
        <begin position="119"/>
        <end position="140"/>
    </location>
</feature>
<evidence type="ECO:0000256" key="1">
    <source>
        <dbReference type="SAM" id="Phobius"/>
    </source>
</evidence>
<accession>A0A7L7KQ46</accession>
<feature type="transmembrane region" description="Helical" evidence="1">
    <location>
        <begin position="91"/>
        <end position="113"/>
    </location>
</feature>
<dbReference type="RefSeq" id="WP_258878543.1">
    <property type="nucleotide sequence ID" value="NZ_CP048914.1"/>
</dbReference>
<name>A0A7L7KQ46_9MOLU</name>
<dbReference type="AlphaFoldDB" id="A0A7L7KQ46"/>
<organism evidence="2 3">
    <name type="scientific">Candidatus Xianfuyuplasma coldseepsis</name>
    <dbReference type="NCBI Taxonomy" id="2782163"/>
    <lineage>
        <taxon>Bacteria</taxon>
        <taxon>Bacillati</taxon>
        <taxon>Mycoplasmatota</taxon>
        <taxon>Mollicutes</taxon>
        <taxon>Candidatus Izemoplasmatales</taxon>
        <taxon>Candidatus Izemoplasmataceae</taxon>
        <taxon>Candidatus Xianfuyuplasma</taxon>
    </lineage>
</organism>
<proteinExistence type="predicted"/>
<dbReference type="KEGG" id="xcl:G4Z02_03845"/>
<gene>
    <name evidence="2" type="ORF">G4Z02_03845</name>
</gene>
<dbReference type="Proteomes" id="UP000514720">
    <property type="component" value="Chromosome"/>
</dbReference>
<reference evidence="2 3" key="1">
    <citation type="submission" date="2020-02" db="EMBL/GenBank/DDBJ databases">
        <authorList>
            <person name="Zheng R.K."/>
            <person name="Sun C.M."/>
        </authorList>
    </citation>
    <scope>NUCLEOTIDE SEQUENCE [LARGE SCALE GENOMIC DNA]</scope>
    <source>
        <strain evidence="3">zrk13</strain>
    </source>
</reference>
<sequence length="228" mass="27709">MNKLFFKFSLSLVLLINTIIFIVFFPSLIDVVEEWLFPLFFIYFILDSFSVMFPRFNDSIYSSKMEASKFMEVPDYDQTKLKELAKHNNKISIIIFFLYASLIICIGFLYKFIDFLDEKYIYLVFFALNFADYFCIMIWCPFRSWFLKNTCCNTCRISNWDRIMKFSILIFIPNIYTITIFILGVLIFLYWEYNHFRYPERFYRISNQLLWCTNCDKVTCGKQHKKKD</sequence>
<evidence type="ECO:0000313" key="2">
    <source>
        <dbReference type="EMBL" id="QMS84921.1"/>
    </source>
</evidence>
<evidence type="ECO:0000313" key="3">
    <source>
        <dbReference type="Proteomes" id="UP000514720"/>
    </source>
</evidence>
<protein>
    <submittedName>
        <fullName evidence="2">Uncharacterized protein</fullName>
    </submittedName>
</protein>
<keyword evidence="1" id="KW-0812">Transmembrane</keyword>
<feature type="transmembrane region" description="Helical" evidence="1">
    <location>
        <begin position="12"/>
        <end position="29"/>
    </location>
</feature>
<feature type="transmembrane region" description="Helical" evidence="1">
    <location>
        <begin position="35"/>
        <end position="56"/>
    </location>
</feature>
<keyword evidence="1" id="KW-0472">Membrane</keyword>
<keyword evidence="3" id="KW-1185">Reference proteome</keyword>
<feature type="transmembrane region" description="Helical" evidence="1">
    <location>
        <begin position="166"/>
        <end position="191"/>
    </location>
</feature>
<dbReference type="EMBL" id="CP048914">
    <property type="protein sequence ID" value="QMS84921.1"/>
    <property type="molecule type" value="Genomic_DNA"/>
</dbReference>
<keyword evidence="1" id="KW-1133">Transmembrane helix</keyword>